<accession>A0AC35ESF1</accession>
<protein>
    <submittedName>
        <fullName evidence="2">Uncharacterized protein</fullName>
    </submittedName>
</protein>
<evidence type="ECO:0000313" key="1">
    <source>
        <dbReference type="Proteomes" id="UP000887580"/>
    </source>
</evidence>
<proteinExistence type="predicted"/>
<reference evidence="2" key="1">
    <citation type="submission" date="2022-11" db="UniProtKB">
        <authorList>
            <consortium name="WormBaseParasite"/>
        </authorList>
    </citation>
    <scope>IDENTIFICATION</scope>
</reference>
<dbReference type="WBParaSite" id="PS1159_v2.g10315.t1">
    <property type="protein sequence ID" value="PS1159_v2.g10315.t1"/>
    <property type="gene ID" value="PS1159_v2.g10315"/>
</dbReference>
<organism evidence="1 2">
    <name type="scientific">Panagrolaimus sp. PS1159</name>
    <dbReference type="NCBI Taxonomy" id="55785"/>
    <lineage>
        <taxon>Eukaryota</taxon>
        <taxon>Metazoa</taxon>
        <taxon>Ecdysozoa</taxon>
        <taxon>Nematoda</taxon>
        <taxon>Chromadorea</taxon>
        <taxon>Rhabditida</taxon>
        <taxon>Tylenchina</taxon>
        <taxon>Panagrolaimomorpha</taxon>
        <taxon>Panagrolaimoidea</taxon>
        <taxon>Panagrolaimidae</taxon>
        <taxon>Panagrolaimus</taxon>
    </lineage>
</organism>
<sequence>MDANNYHQGKSFFETDNPTIKYCISKSVHETELDKKLKEETLSKAEWYIMLGAPEVLQLGKNFIQLIGAKKVLDFG</sequence>
<evidence type="ECO:0000313" key="2">
    <source>
        <dbReference type="WBParaSite" id="PS1159_v2.g10315.t1"/>
    </source>
</evidence>
<dbReference type="Proteomes" id="UP000887580">
    <property type="component" value="Unplaced"/>
</dbReference>
<name>A0AC35ESF1_9BILA</name>